<evidence type="ECO:0000313" key="1">
    <source>
        <dbReference type="EMBL" id="GAA1909331.1"/>
    </source>
</evidence>
<dbReference type="RefSeq" id="WP_344004133.1">
    <property type="nucleotide sequence ID" value="NZ_BAAAMY010000002.1"/>
</dbReference>
<sequence>MIDTSNEYGRMFERLARALHNRRTGRVGNRTWASARAQINPERVRPGLDALEDYRHGDPPLRADIHTGWKPYVRKFVRMGRLNMADLLITSTANRLQLRDFRTSAADDELGDVEARKIMRANGMKVVARDVTEMALAMGDSYTLVTPPGARRPQSLITAEDPRQVITSHNAATGAGEWGLKLFRSEWDDEDLAYLYAPDGLILPARLGGGTSIRRGPFRFDPKAWTWDDEKKEQTPTGDFPLTRFRNRDGVGEFEKHLDTLDRINDKIFDEWWIAKIQAFRQRAVKNLPETKEVERDGQLVEEPVAADEYDDMFTSSPDEMWQVPGDVDFWESTPVDLTPITNAIEKDRQRLAANTSTPLHTITPDAAAGSAEGASLLREEHTFKCEDRRDRFDPSWARTMSLAFLFQGEADRGDVTQIEPQYAPIVRHSLTEKGSAASQAVSTLPREIIQRDIWQYEPSEILELRKLQGRDVLFQTPSQGAGALPRTGTAGGSQ</sequence>
<reference evidence="2" key="1">
    <citation type="journal article" date="2019" name="Int. J. Syst. Evol. Microbiol.">
        <title>The Global Catalogue of Microorganisms (GCM) 10K type strain sequencing project: providing services to taxonomists for standard genome sequencing and annotation.</title>
        <authorList>
            <consortium name="The Broad Institute Genomics Platform"/>
            <consortium name="The Broad Institute Genome Sequencing Center for Infectious Disease"/>
            <person name="Wu L."/>
            <person name="Ma J."/>
        </authorList>
    </citation>
    <scope>NUCLEOTIDE SEQUENCE [LARGE SCALE GENOMIC DNA]</scope>
    <source>
        <strain evidence="2">JCM 14046</strain>
    </source>
</reference>
<keyword evidence="2" id="KW-1185">Reference proteome</keyword>
<proteinExistence type="predicted"/>
<organism evidence="1 2">
    <name type="scientific">Nocardioides lentus</name>
    <dbReference type="NCBI Taxonomy" id="338077"/>
    <lineage>
        <taxon>Bacteria</taxon>
        <taxon>Bacillati</taxon>
        <taxon>Actinomycetota</taxon>
        <taxon>Actinomycetes</taxon>
        <taxon>Propionibacteriales</taxon>
        <taxon>Nocardioidaceae</taxon>
        <taxon>Nocardioides</taxon>
    </lineage>
</organism>
<protein>
    <submittedName>
        <fullName evidence="1">Phage portal protein</fullName>
    </submittedName>
</protein>
<dbReference type="InterPro" id="IPR021145">
    <property type="entry name" value="Portal_protein_SPP1_Gp6-like"/>
</dbReference>
<evidence type="ECO:0000313" key="2">
    <source>
        <dbReference type="Proteomes" id="UP001501612"/>
    </source>
</evidence>
<dbReference type="Pfam" id="PF05133">
    <property type="entry name" value="SPP1_portal"/>
    <property type="match status" value="1"/>
</dbReference>
<name>A0ABP5AF11_9ACTN</name>
<gene>
    <name evidence="1" type="ORF">GCM10009737_08210</name>
</gene>
<dbReference type="EMBL" id="BAAAMY010000002">
    <property type="protein sequence ID" value="GAA1909331.1"/>
    <property type="molecule type" value="Genomic_DNA"/>
</dbReference>
<dbReference type="Proteomes" id="UP001501612">
    <property type="component" value="Unassembled WGS sequence"/>
</dbReference>
<accession>A0ABP5AF11</accession>
<comment type="caution">
    <text evidence="1">The sequence shown here is derived from an EMBL/GenBank/DDBJ whole genome shotgun (WGS) entry which is preliminary data.</text>
</comment>